<sequence>MTLRFVNQRSSLAPSLHADLVFLVKLLYSEAARGKQAPALVALLPTKHHNSLLLSLAGIEKLDRAKAILESKDGLGNREVRRCFECHGYGRVKASCRGTNPSCVSTPSMSFSFNNLLQKATCPTLSQIFNLKKTSSSCLSPWMASCCCASAQHPSLPDVGRQS</sequence>
<dbReference type="InParanoid" id="E9G7U0"/>
<dbReference type="EMBL" id="GL732534">
    <property type="protein sequence ID" value="EFX84601.1"/>
    <property type="molecule type" value="Genomic_DNA"/>
</dbReference>
<dbReference type="KEGG" id="dpx:DAPPUDRAFT_238928"/>
<dbReference type="AlphaFoldDB" id="E9G7U0"/>
<gene>
    <name evidence="1" type="ORF">DAPPUDRAFT_238928</name>
</gene>
<name>E9G7U0_DAPPU</name>
<dbReference type="Proteomes" id="UP000000305">
    <property type="component" value="Unassembled WGS sequence"/>
</dbReference>
<reference evidence="1 2" key="1">
    <citation type="journal article" date="2011" name="Science">
        <title>The ecoresponsive genome of Daphnia pulex.</title>
        <authorList>
            <person name="Colbourne J.K."/>
            <person name="Pfrender M.E."/>
            <person name="Gilbert D."/>
            <person name="Thomas W.K."/>
            <person name="Tucker A."/>
            <person name="Oakley T.H."/>
            <person name="Tokishita S."/>
            <person name="Aerts A."/>
            <person name="Arnold G.J."/>
            <person name="Basu M.K."/>
            <person name="Bauer D.J."/>
            <person name="Caceres C.E."/>
            <person name="Carmel L."/>
            <person name="Casola C."/>
            <person name="Choi J.H."/>
            <person name="Detter J.C."/>
            <person name="Dong Q."/>
            <person name="Dusheyko S."/>
            <person name="Eads B.D."/>
            <person name="Frohlich T."/>
            <person name="Geiler-Samerotte K.A."/>
            <person name="Gerlach D."/>
            <person name="Hatcher P."/>
            <person name="Jogdeo S."/>
            <person name="Krijgsveld J."/>
            <person name="Kriventseva E.V."/>
            <person name="Kultz D."/>
            <person name="Laforsch C."/>
            <person name="Lindquist E."/>
            <person name="Lopez J."/>
            <person name="Manak J.R."/>
            <person name="Muller J."/>
            <person name="Pangilinan J."/>
            <person name="Patwardhan R.P."/>
            <person name="Pitluck S."/>
            <person name="Pritham E.J."/>
            <person name="Rechtsteiner A."/>
            <person name="Rho M."/>
            <person name="Rogozin I.B."/>
            <person name="Sakarya O."/>
            <person name="Salamov A."/>
            <person name="Schaack S."/>
            <person name="Shapiro H."/>
            <person name="Shiga Y."/>
            <person name="Skalitzky C."/>
            <person name="Smith Z."/>
            <person name="Souvorov A."/>
            <person name="Sung W."/>
            <person name="Tang Z."/>
            <person name="Tsuchiya D."/>
            <person name="Tu H."/>
            <person name="Vos H."/>
            <person name="Wang M."/>
            <person name="Wolf Y.I."/>
            <person name="Yamagata H."/>
            <person name="Yamada T."/>
            <person name="Ye Y."/>
            <person name="Shaw J.R."/>
            <person name="Andrews J."/>
            <person name="Crease T.J."/>
            <person name="Tang H."/>
            <person name="Lucas S.M."/>
            <person name="Robertson H.M."/>
            <person name="Bork P."/>
            <person name="Koonin E.V."/>
            <person name="Zdobnov E.M."/>
            <person name="Grigoriev I.V."/>
            <person name="Lynch M."/>
            <person name="Boore J.L."/>
        </authorList>
    </citation>
    <scope>NUCLEOTIDE SEQUENCE [LARGE SCALE GENOMIC DNA]</scope>
</reference>
<protein>
    <submittedName>
        <fullName evidence="1">Uncharacterized protein</fullName>
    </submittedName>
</protein>
<dbReference type="HOGENOM" id="CLU_1628704_0_0_1"/>
<keyword evidence="2" id="KW-1185">Reference proteome</keyword>
<accession>E9G7U0</accession>
<organism evidence="1 2">
    <name type="scientific">Daphnia pulex</name>
    <name type="common">Water flea</name>
    <dbReference type="NCBI Taxonomy" id="6669"/>
    <lineage>
        <taxon>Eukaryota</taxon>
        <taxon>Metazoa</taxon>
        <taxon>Ecdysozoa</taxon>
        <taxon>Arthropoda</taxon>
        <taxon>Crustacea</taxon>
        <taxon>Branchiopoda</taxon>
        <taxon>Diplostraca</taxon>
        <taxon>Cladocera</taxon>
        <taxon>Anomopoda</taxon>
        <taxon>Daphniidae</taxon>
        <taxon>Daphnia</taxon>
    </lineage>
</organism>
<proteinExistence type="predicted"/>
<evidence type="ECO:0000313" key="1">
    <source>
        <dbReference type="EMBL" id="EFX84601.1"/>
    </source>
</evidence>
<evidence type="ECO:0000313" key="2">
    <source>
        <dbReference type="Proteomes" id="UP000000305"/>
    </source>
</evidence>